<evidence type="ECO:0000256" key="2">
    <source>
        <dbReference type="ARBA" id="ARBA00022448"/>
    </source>
</evidence>
<keyword evidence="5 7" id="KW-0472">Membrane</keyword>
<keyword evidence="3 7" id="KW-0375">Hydrogen ion transport</keyword>
<dbReference type="Gene3D" id="1.10.520.20">
    <property type="entry name" value="N-terminal domain of the delta subunit of the F1F0-ATP synthase"/>
    <property type="match status" value="1"/>
</dbReference>
<evidence type="ECO:0000313" key="8">
    <source>
        <dbReference type="EMBL" id="MBD8001173.1"/>
    </source>
</evidence>
<dbReference type="NCBIfam" id="NF009964">
    <property type="entry name" value="PRK13429.1-3"/>
    <property type="match status" value="1"/>
</dbReference>
<comment type="function">
    <text evidence="7">F(1)F(0) ATP synthase produces ATP from ADP in the presence of a proton or sodium gradient. F-type ATPases consist of two structural domains, F(1) containing the extramembraneous catalytic core and F(0) containing the membrane proton channel, linked together by a central stalk and a peripheral stalk. During catalysis, ATP synthesis in the catalytic domain of F(1) is coupled via a rotary mechanism of the central stalk subunits to proton translocation.</text>
</comment>
<keyword evidence="7" id="KW-0139">CF(1)</keyword>
<evidence type="ECO:0000256" key="6">
    <source>
        <dbReference type="ARBA" id="ARBA00023310"/>
    </source>
</evidence>
<dbReference type="NCBIfam" id="TIGR01145">
    <property type="entry name" value="ATP_synt_delta"/>
    <property type="match status" value="1"/>
</dbReference>
<keyword evidence="6 7" id="KW-0066">ATP synthesis</keyword>
<keyword evidence="7" id="KW-1003">Cell membrane</keyword>
<comment type="subcellular location">
    <subcellularLocation>
        <location evidence="7">Cell membrane</location>
        <topology evidence="7">Peripheral membrane protein</topology>
    </subcellularLocation>
    <subcellularLocation>
        <location evidence="1">Membrane</location>
    </subcellularLocation>
</comment>
<dbReference type="InterPro" id="IPR026015">
    <property type="entry name" value="ATP_synth_OSCP/delta_N_sf"/>
</dbReference>
<keyword evidence="4 7" id="KW-0406">Ion transport</keyword>
<evidence type="ECO:0000313" key="9">
    <source>
        <dbReference type="Proteomes" id="UP000616346"/>
    </source>
</evidence>
<proteinExistence type="inferred from homology"/>
<gene>
    <name evidence="7" type="primary">atpH</name>
    <name evidence="8" type="ORF">H9626_02950</name>
</gene>
<comment type="caution">
    <text evidence="8">The sequence shown here is derived from an EMBL/GenBank/DDBJ whole genome shotgun (WGS) entry which is preliminary data.</text>
</comment>
<dbReference type="HAMAP" id="MF_01416">
    <property type="entry name" value="ATP_synth_delta_bact"/>
    <property type="match status" value="1"/>
</dbReference>
<evidence type="ECO:0000256" key="1">
    <source>
        <dbReference type="ARBA" id="ARBA00004370"/>
    </source>
</evidence>
<dbReference type="RefSeq" id="WP_178256621.1">
    <property type="nucleotide sequence ID" value="NZ_JACSPQ010000001.1"/>
</dbReference>
<dbReference type="SUPFAM" id="SSF47928">
    <property type="entry name" value="N-terminal domain of the delta subunit of the F1F0-ATP synthase"/>
    <property type="match status" value="1"/>
</dbReference>
<dbReference type="Pfam" id="PF00213">
    <property type="entry name" value="OSCP"/>
    <property type="match status" value="1"/>
</dbReference>
<comment type="similarity">
    <text evidence="7">Belongs to the ATPase delta chain family.</text>
</comment>
<keyword evidence="9" id="KW-1185">Reference proteome</keyword>
<evidence type="ECO:0000256" key="5">
    <source>
        <dbReference type="ARBA" id="ARBA00023136"/>
    </source>
</evidence>
<dbReference type="Proteomes" id="UP000616346">
    <property type="component" value="Unassembled WGS sequence"/>
</dbReference>
<accession>A0ABR8V8S9</accession>
<evidence type="ECO:0000256" key="3">
    <source>
        <dbReference type="ARBA" id="ARBA00022781"/>
    </source>
</evidence>
<evidence type="ECO:0000256" key="4">
    <source>
        <dbReference type="ARBA" id="ARBA00023065"/>
    </source>
</evidence>
<dbReference type="PANTHER" id="PTHR11910">
    <property type="entry name" value="ATP SYNTHASE DELTA CHAIN"/>
    <property type="match status" value="1"/>
</dbReference>
<dbReference type="InterPro" id="IPR000711">
    <property type="entry name" value="ATPase_OSCP/dsu"/>
</dbReference>
<evidence type="ECO:0000256" key="7">
    <source>
        <dbReference type="HAMAP-Rule" id="MF_01416"/>
    </source>
</evidence>
<name>A0ABR8V8S9_9BACT</name>
<dbReference type="EMBL" id="JACSPQ010000001">
    <property type="protein sequence ID" value="MBD8001173.1"/>
    <property type="molecule type" value="Genomic_DNA"/>
</dbReference>
<keyword evidence="2 7" id="KW-0813">Transport</keyword>
<protein>
    <recommendedName>
        <fullName evidence="7">ATP synthase subunit delta</fullName>
    </recommendedName>
    <alternativeName>
        <fullName evidence="7">ATP synthase F(1) sector subunit delta</fullName>
    </alternativeName>
    <alternativeName>
        <fullName evidence="7">F-type ATPase subunit delta</fullName>
        <shortName evidence="7">F-ATPase subunit delta</shortName>
    </alternativeName>
</protein>
<organism evidence="8 9">
    <name type="scientific">Phocaeicola faecium</name>
    <dbReference type="NCBI Taxonomy" id="2762213"/>
    <lineage>
        <taxon>Bacteria</taxon>
        <taxon>Pseudomonadati</taxon>
        <taxon>Bacteroidota</taxon>
        <taxon>Bacteroidia</taxon>
        <taxon>Bacteroidales</taxon>
        <taxon>Bacteroidaceae</taxon>
        <taxon>Phocaeicola</taxon>
    </lineage>
</organism>
<sequence length="184" mass="20934">MNTGVVSMRFAKALLAYAKANGKEGQVYEEMKSLASHYTDVPDLRRAVENPVLDADKKLDLLREASGGEKVSNELLRFFKLVLEGRREKFLQFMAWSYIDLYREDKNILMGKLITAVPSKRLIQHLANFVGSKSQSKVELDTQIDPKIIGGYIIEVAGYRLDASVANQLKRVKQQFIARNRRIV</sequence>
<reference evidence="8 9" key="1">
    <citation type="submission" date="2020-08" db="EMBL/GenBank/DDBJ databases">
        <title>A Genomic Blueprint of the Chicken Gut Microbiome.</title>
        <authorList>
            <person name="Gilroy R."/>
            <person name="Ravi A."/>
            <person name="Getino M."/>
            <person name="Pursley I."/>
            <person name="Horton D.L."/>
            <person name="Alikhan N.-F."/>
            <person name="Baker D."/>
            <person name="Gharbi K."/>
            <person name="Hall N."/>
            <person name="Watson M."/>
            <person name="Adriaenssens E.M."/>
            <person name="Foster-Nyarko E."/>
            <person name="Jarju S."/>
            <person name="Secka A."/>
            <person name="Antonio M."/>
            <person name="Oren A."/>
            <person name="Chaudhuri R."/>
            <person name="La Ragione R.M."/>
            <person name="Hildebrand F."/>
            <person name="Pallen M.J."/>
        </authorList>
    </citation>
    <scope>NUCLEOTIDE SEQUENCE [LARGE SCALE GENOMIC DNA]</scope>
    <source>
        <strain evidence="8 9">Sa1YUN3</strain>
    </source>
</reference>
<dbReference type="PRINTS" id="PR00125">
    <property type="entry name" value="ATPASEDELTA"/>
</dbReference>
<comment type="function">
    <text evidence="7">This protein is part of the stalk that links CF(0) to CF(1). It either transmits conformational changes from CF(0) to CF(1) or is implicated in proton conduction.</text>
</comment>